<evidence type="ECO:0000313" key="1">
    <source>
        <dbReference type="EMBL" id="MBD0384489.1"/>
    </source>
</evidence>
<evidence type="ECO:0000313" key="2">
    <source>
        <dbReference type="Proteomes" id="UP000650466"/>
    </source>
</evidence>
<dbReference type="InterPro" id="IPR036638">
    <property type="entry name" value="HLH_DNA-bd_sf"/>
</dbReference>
<dbReference type="Gene3D" id="4.10.280.10">
    <property type="entry name" value="Helix-loop-helix DNA-binding domain"/>
    <property type="match status" value="1"/>
</dbReference>
<dbReference type="RefSeq" id="WP_188178264.1">
    <property type="nucleotide sequence ID" value="NZ_JACVVD010000020.1"/>
</dbReference>
<dbReference type="GO" id="GO:0043937">
    <property type="term" value="P:regulation of sporulation"/>
    <property type="evidence" value="ECO:0007669"/>
    <property type="project" value="InterPro"/>
</dbReference>
<dbReference type="Proteomes" id="UP000650466">
    <property type="component" value="Unassembled WGS sequence"/>
</dbReference>
<dbReference type="AlphaFoldDB" id="A0A926QNL2"/>
<dbReference type="SUPFAM" id="SSF140500">
    <property type="entry name" value="BAS1536-like"/>
    <property type="match status" value="1"/>
</dbReference>
<comment type="caution">
    <text evidence="1">The sequence shown here is derived from an EMBL/GenBank/DDBJ whole genome shotgun (WGS) entry which is preliminary data.</text>
</comment>
<dbReference type="EMBL" id="JACVVD010000020">
    <property type="protein sequence ID" value="MBD0384489.1"/>
    <property type="molecule type" value="Genomic_DNA"/>
</dbReference>
<proteinExistence type="predicted"/>
<dbReference type="Pfam" id="PF09388">
    <property type="entry name" value="SpoOE-like"/>
    <property type="match status" value="1"/>
</dbReference>
<organism evidence="1 2">
    <name type="scientific">Paenibacillus sedimenti</name>
    <dbReference type="NCBI Taxonomy" id="2770274"/>
    <lineage>
        <taxon>Bacteria</taxon>
        <taxon>Bacillati</taxon>
        <taxon>Bacillota</taxon>
        <taxon>Bacilli</taxon>
        <taxon>Bacillales</taxon>
        <taxon>Paenibacillaceae</taxon>
        <taxon>Paenibacillus</taxon>
    </lineage>
</organism>
<reference evidence="1" key="1">
    <citation type="submission" date="2020-09" db="EMBL/GenBank/DDBJ databases">
        <title>Draft Genome Sequence of Paenibacillus sp. WST5.</title>
        <authorList>
            <person name="Bao Z."/>
        </authorList>
    </citation>
    <scope>NUCLEOTIDE SEQUENCE</scope>
    <source>
        <strain evidence="1">WST5</strain>
    </source>
</reference>
<dbReference type="InterPro" id="IPR018540">
    <property type="entry name" value="Spo0E-like"/>
</dbReference>
<sequence>MKNDEKQINELSHLIEKNRIKMVKAVENSQSFLSPKVYRLSMKLDRLHMLYEKLKGNPPPS</sequence>
<dbReference type="GO" id="GO:0046983">
    <property type="term" value="F:protein dimerization activity"/>
    <property type="evidence" value="ECO:0007669"/>
    <property type="project" value="InterPro"/>
</dbReference>
<keyword evidence="2" id="KW-1185">Reference proteome</keyword>
<name>A0A926QNL2_9BACL</name>
<gene>
    <name evidence="1" type="ORF">ICC18_31085</name>
</gene>
<dbReference type="InterPro" id="IPR037208">
    <property type="entry name" value="Spo0E-like_sf"/>
</dbReference>
<protein>
    <submittedName>
        <fullName evidence="1">Aspartyl-phosphate phosphatase Spo0E family protein</fullName>
    </submittedName>
</protein>
<accession>A0A926QNL2</accession>